<dbReference type="PANTHER" id="PTHR24006">
    <property type="entry name" value="UBIQUITIN CARBOXYL-TERMINAL HYDROLASE"/>
    <property type="match status" value="1"/>
</dbReference>
<dbReference type="VEuPathDB" id="TrichDB:TVAG_007170"/>
<dbReference type="InterPro" id="IPR001394">
    <property type="entry name" value="Peptidase_C19_UCH"/>
</dbReference>
<dbReference type="EMBL" id="DS113610">
    <property type="protein sequence ID" value="EAY00187.1"/>
    <property type="molecule type" value="Genomic_DNA"/>
</dbReference>
<dbReference type="eggNOG" id="KOG1863">
    <property type="taxonomic scope" value="Eukaryota"/>
</dbReference>
<dbReference type="VEuPathDB" id="TrichDB:TVAGG3_0422010"/>
<dbReference type="InterPro" id="IPR028889">
    <property type="entry name" value="USP"/>
</dbReference>
<dbReference type="RefSeq" id="XP_001313116.1">
    <property type="nucleotide sequence ID" value="XM_001313115.1"/>
</dbReference>
<dbReference type="InterPro" id="IPR038765">
    <property type="entry name" value="Papain-like_cys_pep_sf"/>
</dbReference>
<feature type="domain" description="USP" evidence="1">
    <location>
        <begin position="1025"/>
        <end position="1324"/>
    </location>
</feature>
<dbReference type="PROSITE" id="PS00972">
    <property type="entry name" value="USP_1"/>
    <property type="match status" value="1"/>
</dbReference>
<keyword evidence="3" id="KW-1185">Reference proteome</keyword>
<evidence type="ECO:0000259" key="1">
    <source>
        <dbReference type="PROSITE" id="PS50235"/>
    </source>
</evidence>
<evidence type="ECO:0000313" key="3">
    <source>
        <dbReference type="Proteomes" id="UP000001542"/>
    </source>
</evidence>
<dbReference type="PROSITE" id="PS50235">
    <property type="entry name" value="USP_3"/>
    <property type="match status" value="1"/>
</dbReference>
<dbReference type="FunFam" id="3.90.70.10:FF:000090">
    <property type="entry name" value="Clan CA, family C19, ubiquitin hydrolase-like cysteine peptidase"/>
    <property type="match status" value="1"/>
</dbReference>
<dbReference type="STRING" id="5722.A2F4H8"/>
<dbReference type="InterPro" id="IPR016024">
    <property type="entry name" value="ARM-type_fold"/>
</dbReference>
<dbReference type="Pfam" id="PF00443">
    <property type="entry name" value="UCH"/>
    <property type="match status" value="1"/>
</dbReference>
<gene>
    <name evidence="2" type="ORF">TVAG_007170</name>
</gene>
<organism evidence="2 3">
    <name type="scientific">Trichomonas vaginalis (strain ATCC PRA-98 / G3)</name>
    <dbReference type="NCBI Taxonomy" id="412133"/>
    <lineage>
        <taxon>Eukaryota</taxon>
        <taxon>Metamonada</taxon>
        <taxon>Parabasalia</taxon>
        <taxon>Trichomonadida</taxon>
        <taxon>Trichomonadidae</taxon>
        <taxon>Trichomonas</taxon>
    </lineage>
</organism>
<dbReference type="SUPFAM" id="SSF54001">
    <property type="entry name" value="Cysteine proteinases"/>
    <property type="match status" value="1"/>
</dbReference>
<dbReference type="InterPro" id="IPR050164">
    <property type="entry name" value="Peptidase_C19"/>
</dbReference>
<name>A2F4H8_TRIV3</name>
<dbReference type="InParanoid" id="A2F4H8"/>
<dbReference type="Gene3D" id="3.90.70.10">
    <property type="entry name" value="Cysteine proteinases"/>
    <property type="match status" value="1"/>
</dbReference>
<dbReference type="GO" id="GO:0005634">
    <property type="term" value="C:nucleus"/>
    <property type="evidence" value="ECO:0000318"/>
    <property type="project" value="GO_Central"/>
</dbReference>
<reference evidence="2" key="1">
    <citation type="submission" date="2006-10" db="EMBL/GenBank/DDBJ databases">
        <authorList>
            <person name="Amadeo P."/>
            <person name="Zhao Q."/>
            <person name="Wortman J."/>
            <person name="Fraser-Liggett C."/>
            <person name="Carlton J."/>
        </authorList>
    </citation>
    <scope>NUCLEOTIDE SEQUENCE</scope>
    <source>
        <strain evidence="2">G3</strain>
    </source>
</reference>
<dbReference type="GO" id="GO:0016579">
    <property type="term" value="P:protein deubiquitination"/>
    <property type="evidence" value="ECO:0007669"/>
    <property type="project" value="InterPro"/>
</dbReference>
<dbReference type="Proteomes" id="UP000001542">
    <property type="component" value="Unassembled WGS sequence"/>
</dbReference>
<sequence length="1909" mass="216567">MSNGSFIDSDKFNGSINHQDPQVVASILSELTQCIHQQNISTKPKDSKGFEQFINEDLPDYWDSIISLNSPSRILQKELQNFYTELYTFIAKLNLPVKYLEMLNESLKGYKAPLAKLSPINISKEKRAELLKFDLRSTSESFIKDKLPNISQLGIHQINELIGTPFLSKVLQMIKDRTLSSQQLTELIKTFNQIQPFLNPIYAVIILQMLADCIIQILPIDTTPASIACPFLSSNAKSMVEKTDEILHALTSIDISLNVQTEFFIVDCICKFVQFNGLHNSALDVKKELIRAAKSKNTALISLVIKNLTIISERTPFDLSDITELLSASTKYDGNEHLVSITHLLPLVKEQLDNFAMEYLSTGKLYPPLDCALIDRTKKDKLRAELFDHATSNITVLQSIDFSTIKQCRYVWKQLLNACQMNISIEKFITLSCFLLANPNCEAMPVYLKKAIQIARMNPAIITSLLQFSKVIKNIDISSVYNTLLDEALASVGTSDNNVTSGLFSLLSTWTECYEYLKPEEVIDKLKTVNFIQFPLQIPHFIDVITSRLEDKNYVVPLLMSFLKSTIPEIHSHWLVHSLFKLILNDDKIMDEFVDTLINNFSENRSRNAAVLMDAVCLEADFFRIDDEFGLVQTVTFTSDSKSTITKQLSFHPFHSSRRIYFAAGKAINCEVSNLALLYNDGYDDIMFRFNTPLTSFHLGSKPIIEFRAERIKENIDLSYIMGAPYDEVQKCHFLNRLTQKIPELFSQINGFDIIAQRIFLILMLFEPFTDLPRCSHPLQHVFTNTVRDATNLTQATRIFPYVLRAAARSAKSISKEFLKQVVDNLTDDTLDAVSLSIACQVLPFFNVTEVFSSNEIKKFLLDCNKVLVRKAIIPLISDQTPVEAFVSLLPLTTKPEYRAKTFEFFEAMSKFDYPKDVLVEIYKDLTQFEISHYLDVDQTFICLCKRLPRTDELVQLTIKRLFSPPTCTNLNAPFVHTQEAFSAGLEFIRTTKSVQILLERLRTVPNCPRQHMELSDDFTYKGRCGINNLGSTCYASAIIQTLSTIPTLVSDILKLSNEQLNTPFLINLRSLLAQNVYARGSILNVKGMMEDRNGFDPYMQEDAGEFLNTVLNSINDTVSGGENIMKLLTGSESEGFYTTDGQLISKRDRTFTQLQLVTEKMTNLYESFEKNFQEEVMHDYKINEVTGERADVIRRAQITKWPDYLALTLSRYEFDLKSATYTKLTHEFDFPMVLQGNMLEKTTKSNPGCNYNLTAVILHTGTTENGHYTALVEGEDKEWYVCDDESVDYFSQAQIPSWSFGGIENVDEKGRIMTAYLLLYRRNDYTSIYPEIPHDLEPTIDETNASAWSSIIFYSPSFVDFIRKLLLENQNSVQVLELAVMVLFKVTVPDPKRLELFAHEMSEVILQSESRCETFCELIDNRVGDSLQSLLCYSDFSFKYLGPLMISAVERITSNTRPIYRLLKLVSFSPTKRCAALAHDFITTALKKCVNVDWTNEDELLLLMAQNIVQDTPKESQKPSSYMTYNAVSAISQVLLEVSEVKISEAMLKLFEPSSLAQIVSVARRCETFIELLTVVAAQDQEMLEDLKDSSKSNKEIQLLLVSVAANSASIGEEIPRANFDFIWHSIFDLIFHDTKDVRQNIMNAAMKLLKTPDQRAIDFLKMSLLDENLTAPPFYDGSSLVYYFAGLTPIIYNRLKASKNAKQENTNFEAISLVIHASLFSPSSIVPFFSQVNEVLENCQSPKVIQGLATLCHHVIVFDRKMQDKLSEKAIQKIFSLEKPGEEVMQLLKLYKNLAEGTPVLSAAVSFALSQKTTPIGSMIADIVSEVKVANYAVPVEANGMENIKLCVALLQQEKNRTRRSAVLDYLLSALTFAKPIHLFKNTKTVSKAIEILKDERHEKLSTILSV</sequence>
<accession>A2F4H8</accession>
<evidence type="ECO:0000313" key="2">
    <source>
        <dbReference type="EMBL" id="EAY00187.1"/>
    </source>
</evidence>
<keyword evidence="2" id="KW-0378">Hydrolase</keyword>
<dbReference type="PANTHER" id="PTHR24006:SF925">
    <property type="entry name" value="UBIQUITINYL HYDROLASE 1"/>
    <property type="match status" value="1"/>
</dbReference>
<dbReference type="PROSITE" id="PS00973">
    <property type="entry name" value="USP_2"/>
    <property type="match status" value="1"/>
</dbReference>
<proteinExistence type="predicted"/>
<dbReference type="KEGG" id="tva:4758006"/>
<dbReference type="SUPFAM" id="SSF48371">
    <property type="entry name" value="ARM repeat"/>
    <property type="match status" value="1"/>
</dbReference>
<dbReference type="GO" id="GO:0004843">
    <property type="term" value="F:cysteine-type deubiquitinase activity"/>
    <property type="evidence" value="ECO:0000318"/>
    <property type="project" value="GO_Central"/>
</dbReference>
<protein>
    <submittedName>
        <fullName evidence="2">Clan CA, family C19, ubiquitin hydrolase-like cysteine peptidase</fullName>
    </submittedName>
</protein>
<dbReference type="SMR" id="A2F4H8"/>
<dbReference type="GO" id="GO:0005829">
    <property type="term" value="C:cytosol"/>
    <property type="evidence" value="ECO:0000318"/>
    <property type="project" value="GO_Central"/>
</dbReference>
<dbReference type="GO" id="GO:0031647">
    <property type="term" value="P:regulation of protein stability"/>
    <property type="evidence" value="ECO:0000318"/>
    <property type="project" value="GO_Central"/>
</dbReference>
<reference evidence="2" key="2">
    <citation type="journal article" date="2007" name="Science">
        <title>Draft genome sequence of the sexually transmitted pathogen Trichomonas vaginalis.</title>
        <authorList>
            <person name="Carlton J.M."/>
            <person name="Hirt R.P."/>
            <person name="Silva J.C."/>
            <person name="Delcher A.L."/>
            <person name="Schatz M."/>
            <person name="Zhao Q."/>
            <person name="Wortman J.R."/>
            <person name="Bidwell S.L."/>
            <person name="Alsmark U.C.M."/>
            <person name="Besteiro S."/>
            <person name="Sicheritz-Ponten T."/>
            <person name="Noel C.J."/>
            <person name="Dacks J.B."/>
            <person name="Foster P.G."/>
            <person name="Simillion C."/>
            <person name="Van de Peer Y."/>
            <person name="Miranda-Saavedra D."/>
            <person name="Barton G.J."/>
            <person name="Westrop G.D."/>
            <person name="Mueller S."/>
            <person name="Dessi D."/>
            <person name="Fiori P.L."/>
            <person name="Ren Q."/>
            <person name="Paulsen I."/>
            <person name="Zhang H."/>
            <person name="Bastida-Corcuera F.D."/>
            <person name="Simoes-Barbosa A."/>
            <person name="Brown M.T."/>
            <person name="Hayes R.D."/>
            <person name="Mukherjee M."/>
            <person name="Okumura C.Y."/>
            <person name="Schneider R."/>
            <person name="Smith A.J."/>
            <person name="Vanacova S."/>
            <person name="Villalvazo M."/>
            <person name="Haas B.J."/>
            <person name="Pertea M."/>
            <person name="Feldblyum T.V."/>
            <person name="Utterback T.R."/>
            <person name="Shu C.L."/>
            <person name="Osoegawa K."/>
            <person name="de Jong P.J."/>
            <person name="Hrdy I."/>
            <person name="Horvathova L."/>
            <person name="Zubacova Z."/>
            <person name="Dolezal P."/>
            <person name="Malik S.B."/>
            <person name="Logsdon J.M. Jr."/>
            <person name="Henze K."/>
            <person name="Gupta A."/>
            <person name="Wang C.C."/>
            <person name="Dunne R.L."/>
            <person name="Upcroft J.A."/>
            <person name="Upcroft P."/>
            <person name="White O."/>
            <person name="Salzberg S.L."/>
            <person name="Tang P."/>
            <person name="Chiu C.-H."/>
            <person name="Lee Y.-S."/>
            <person name="Embley T.M."/>
            <person name="Coombs G.H."/>
            <person name="Mottram J.C."/>
            <person name="Tachezy J."/>
            <person name="Fraser-Liggett C.M."/>
            <person name="Johnson P.J."/>
        </authorList>
    </citation>
    <scope>NUCLEOTIDE SEQUENCE [LARGE SCALE GENOMIC DNA]</scope>
    <source>
        <strain evidence="2">G3</strain>
    </source>
</reference>
<dbReference type="InterPro" id="IPR018200">
    <property type="entry name" value="USP_CS"/>
</dbReference>
<dbReference type="OrthoDB" id="27652at2759"/>